<comment type="caution">
    <text evidence="2">The sequence shown here is derived from an EMBL/GenBank/DDBJ whole genome shotgun (WGS) entry which is preliminary data.</text>
</comment>
<dbReference type="STRING" id="1653334.GA0071312_1265"/>
<dbReference type="Proteomes" id="UP000182800">
    <property type="component" value="Unassembled WGS sequence"/>
</dbReference>
<sequence length="157" mass="17298">MIGFLRRRAAIRPSPHPRDERSDAALRSQPQSRPSLSWSRVLIWFMRMMALLWIARGLSYWAVILGAGEAAPAFEDRPPGVQTTIVYFAVIDLIAAIGLWLTTSWGGVLWLLAVMSHLVLAAFVPAAVAINLLMGLIYCAVMVIYLGLSYLAGGEEQ</sequence>
<dbReference type="EMBL" id="FMBM01000001">
    <property type="protein sequence ID" value="SCC79961.1"/>
    <property type="molecule type" value="Genomic_DNA"/>
</dbReference>
<evidence type="ECO:0000313" key="5">
    <source>
        <dbReference type="Proteomes" id="UP000182800"/>
    </source>
</evidence>
<dbReference type="RefSeq" id="WP_074444024.1">
    <property type="nucleotide sequence ID" value="NZ_FMBM01000001.1"/>
</dbReference>
<proteinExistence type="predicted"/>
<dbReference type="AlphaFoldDB" id="A0A0N8KE72"/>
<evidence type="ECO:0000256" key="1">
    <source>
        <dbReference type="SAM" id="Phobius"/>
    </source>
</evidence>
<evidence type="ECO:0000313" key="2">
    <source>
        <dbReference type="EMBL" id="KPQ10530.1"/>
    </source>
</evidence>
<feature type="transmembrane region" description="Helical" evidence="1">
    <location>
        <begin position="84"/>
        <end position="101"/>
    </location>
</feature>
<keyword evidence="1" id="KW-0812">Transmembrane</keyword>
<name>A0A0N8KE72_9HYPH</name>
<evidence type="ECO:0000313" key="3">
    <source>
        <dbReference type="EMBL" id="SCC79961.1"/>
    </source>
</evidence>
<keyword evidence="5" id="KW-1185">Reference proteome</keyword>
<reference evidence="2 4" key="1">
    <citation type="submission" date="2015-09" db="EMBL/GenBank/DDBJ databases">
        <title>Identification and resolution of microdiversity through metagenomic sequencing of parallel consortia.</title>
        <authorList>
            <person name="Nelson W.C."/>
            <person name="Romine M.F."/>
            <person name="Lindemann S.R."/>
        </authorList>
    </citation>
    <scope>NUCLEOTIDE SEQUENCE [LARGE SCALE GENOMIC DNA]</scope>
    <source>
        <strain evidence="2">HL-109</strain>
    </source>
</reference>
<protein>
    <submittedName>
        <fullName evidence="2">Fatty acid desaturase</fullName>
    </submittedName>
</protein>
<feature type="transmembrane region" description="Helical" evidence="1">
    <location>
        <begin position="108"/>
        <end position="129"/>
    </location>
</feature>
<dbReference type="EMBL" id="LJSX01000015">
    <property type="protein sequence ID" value="KPQ10530.1"/>
    <property type="molecule type" value="Genomic_DNA"/>
</dbReference>
<feature type="transmembrane region" description="Helical" evidence="1">
    <location>
        <begin position="135"/>
        <end position="153"/>
    </location>
</feature>
<gene>
    <name evidence="3" type="ORF">GA0071312_1265</name>
    <name evidence="2" type="ORF">HLUCCO17_10725</name>
</gene>
<keyword evidence="1" id="KW-0472">Membrane</keyword>
<dbReference type="OrthoDB" id="7843623at2"/>
<dbReference type="InterPro" id="IPR046161">
    <property type="entry name" value="DUF6163"/>
</dbReference>
<reference evidence="3 5" key="2">
    <citation type="submission" date="2016-08" db="EMBL/GenBank/DDBJ databases">
        <authorList>
            <person name="Varghese N."/>
            <person name="Submissions Spin"/>
        </authorList>
    </citation>
    <scope>NUCLEOTIDE SEQUENCE [LARGE SCALE GENOMIC DNA]</scope>
    <source>
        <strain evidence="3 5">HL-109</strain>
    </source>
</reference>
<dbReference type="Proteomes" id="UP000050497">
    <property type="component" value="Unassembled WGS sequence"/>
</dbReference>
<keyword evidence="1" id="KW-1133">Transmembrane helix</keyword>
<feature type="transmembrane region" description="Helical" evidence="1">
    <location>
        <begin position="41"/>
        <end position="64"/>
    </location>
</feature>
<accession>A0A0N8KE72</accession>
<evidence type="ECO:0000313" key="4">
    <source>
        <dbReference type="Proteomes" id="UP000050497"/>
    </source>
</evidence>
<organism evidence="2 4">
    <name type="scientific">Saliniramus fredricksonii</name>
    <dbReference type="NCBI Taxonomy" id="1653334"/>
    <lineage>
        <taxon>Bacteria</taxon>
        <taxon>Pseudomonadati</taxon>
        <taxon>Pseudomonadota</taxon>
        <taxon>Alphaproteobacteria</taxon>
        <taxon>Hyphomicrobiales</taxon>
        <taxon>Salinarimonadaceae</taxon>
        <taxon>Saliniramus</taxon>
    </lineage>
</organism>
<dbReference type="Pfam" id="PF19660">
    <property type="entry name" value="DUF6163"/>
    <property type="match status" value="1"/>
</dbReference>